<evidence type="ECO:0000256" key="4">
    <source>
        <dbReference type="ARBA" id="ARBA00023027"/>
    </source>
</evidence>
<dbReference type="InterPro" id="IPR051838">
    <property type="entry name" value="ARTD_PARP"/>
</dbReference>
<dbReference type="EMBL" id="ML975187">
    <property type="protein sequence ID" value="KAF1808251.1"/>
    <property type="molecule type" value="Genomic_DNA"/>
</dbReference>
<sequence>MKWRPQALLTRNDVSSSRRRWQQQVEAFSELAEYLTNGHPHPKSSWVEALRVSTAGVASETSIGDERDNLLRDLINDHVEKSPSTRDIAVLSCFSAFSPFLASMYLLALKDLTAERYLRCVGIAYQLRPAIVGEEEIRVVRALLVLLSSQQRHLDWIRQLTEALIARIVTKFITNDIIWAVLAISSTRSRVEREVPHFIQQRCFATLYNTCSWLQDINEETVGNEVLQLLDDFFPSWHLLKIWRPKLERIREWEHADLDDEQRVKLLHIYDLDGPDMVARAHESLQLLEPTCYERLYVRPQDLATLDRVLDILYQAHCVGRAAIDLFIHTCIEPSPDVDGMALLELGVATRDNGLCQALVCLLKNSHQHSTLEDRIVFVITTLTNLTYAVFERTSTITPHGIADLTTDTLKQAQDVFRGQLLDGLTGEYVGMLIYDLGSAICRARWVHEYVPSGVIKRFSRIPPRDSVEAIFHHVQETGNRDGFRFKSFLESIIGGLEISTGKQFTLDEIQKEVQFWRTSPDTSRADFARIIGRVKSLEYAWYTECLSVMLVEVDLYVDEMRHLLQAGNIQSVQNFAKYIKERRHLNQLENPCWLLLLTALIQEQGDGYLEKVAKSIELDQWQTYVLDLKNLIDPVRSHLPISGTGLTQEQLQWWDKVTQPPNAVDFILESQFGRREFVWIYFPSNQAHFGQLLDIFQNRVNRTQLTRQILAHIGHDGSQVELVLNCLLAIQKVTVRGRQVCESVLVRLRDGWPPEGLNGLINAWRHLPENSSQDSEAFLCIQNLLFPNGSVLPTPFLIRATVTRLLGAHDSLIRRARDLETLRVRLRRQEPGRADRLLDRIGVESPRGGRSINENLNGNLTEAVETILDGHGEYEISFPLTTLGDLQRRARGIPAHARILIVRLCLQSKRGTDLAARFCIHYHPQDDDLAHHEVWDSPEVRPTQWLCNKPMDLFTCTIAVQVHGFLLNTLSTGQTILKDIHSLVENLINQSPHSCVLCSRSLSVKLWKPTSCSQRCSTNLRKASLEVQLHNLIVDPLAVDLLLTSIYAAATDTAPIDLLPDCPLLPSRLRSIIDSLPPLATLQTADDLYTAIHLSSNDGYGKDREDLLLWMCLKFRGFMLSVPDGFRVPSMGHSKQFILLNSHYEREVQYQAQTGASLNSNIAFHGTTASRLFSILANGLRIMHGRAILHGSTYGSGIYLGDDQRTSIHFSGSTGQSWRHSALNNLNVMLGCELAAYAPSPHGKVHLVTDEKRVLVRYVFLLPPNYVCPPRRHVEPAMQVACAMLRSGINH</sequence>
<feature type="domain" description="PARP catalytic" evidence="5">
    <location>
        <begin position="1150"/>
        <end position="1215"/>
    </location>
</feature>
<evidence type="ECO:0000256" key="2">
    <source>
        <dbReference type="ARBA" id="ARBA00022679"/>
    </source>
</evidence>
<evidence type="ECO:0000256" key="1">
    <source>
        <dbReference type="ARBA" id="ARBA00022676"/>
    </source>
</evidence>
<reference evidence="8" key="2">
    <citation type="submission" date="2020-04" db="EMBL/GenBank/DDBJ databases">
        <authorList>
            <consortium name="NCBI Genome Project"/>
        </authorList>
    </citation>
    <scope>NUCLEOTIDE SEQUENCE</scope>
    <source>
        <strain evidence="8">CBS 781.70</strain>
    </source>
</reference>
<evidence type="ECO:0000259" key="5">
    <source>
        <dbReference type="Pfam" id="PF00644"/>
    </source>
</evidence>
<keyword evidence="7" id="KW-1185">Reference proteome</keyword>
<dbReference type="InterPro" id="IPR012317">
    <property type="entry name" value="Poly(ADP-ribose)pol_cat_dom"/>
</dbReference>
<dbReference type="OrthoDB" id="109543at2759"/>
<evidence type="ECO:0000256" key="3">
    <source>
        <dbReference type="ARBA" id="ARBA00022695"/>
    </source>
</evidence>
<keyword evidence="1" id="KW-0328">Glycosyltransferase</keyword>
<reference evidence="6 8" key="1">
    <citation type="submission" date="2020-01" db="EMBL/GenBank/DDBJ databases">
        <authorList>
            <consortium name="DOE Joint Genome Institute"/>
            <person name="Haridas S."/>
            <person name="Albert R."/>
            <person name="Binder M."/>
            <person name="Bloem J."/>
            <person name="Labutti K."/>
            <person name="Salamov A."/>
            <person name="Andreopoulos B."/>
            <person name="Baker S.E."/>
            <person name="Barry K."/>
            <person name="Bills G."/>
            <person name="Bluhm B.H."/>
            <person name="Cannon C."/>
            <person name="Castanera R."/>
            <person name="Culley D.E."/>
            <person name="Daum C."/>
            <person name="Ezra D."/>
            <person name="Gonzalez J.B."/>
            <person name="Henrissat B."/>
            <person name="Kuo A."/>
            <person name="Liang C."/>
            <person name="Lipzen A."/>
            <person name="Lutzoni F."/>
            <person name="Magnuson J."/>
            <person name="Mondo S."/>
            <person name="Nolan M."/>
            <person name="Ohm R."/>
            <person name="Pangilinan J."/>
            <person name="Park H.-J."/>
            <person name="Ramirez L."/>
            <person name="Alfaro M."/>
            <person name="Sun H."/>
            <person name="Tritt A."/>
            <person name="Yoshinaga Y."/>
            <person name="Zwiers L.-H."/>
            <person name="Turgeon B.G."/>
            <person name="Goodwin S.B."/>
            <person name="Spatafora J.W."/>
            <person name="Crous P.W."/>
            <person name="Grigoriev I.V."/>
        </authorList>
    </citation>
    <scope>NUCLEOTIDE SEQUENCE</scope>
    <source>
        <strain evidence="6 8">CBS 781.70</strain>
    </source>
</reference>
<dbReference type="GO" id="GO:0016779">
    <property type="term" value="F:nucleotidyltransferase activity"/>
    <property type="evidence" value="ECO:0007669"/>
    <property type="project" value="UniProtKB-KW"/>
</dbReference>
<protein>
    <recommendedName>
        <fullName evidence="5">PARP catalytic domain-containing protein</fullName>
    </recommendedName>
</protein>
<reference evidence="8" key="3">
    <citation type="submission" date="2025-04" db="UniProtKB">
        <authorList>
            <consortium name="RefSeq"/>
        </authorList>
    </citation>
    <scope>IDENTIFICATION</scope>
    <source>
        <strain evidence="8">CBS 781.70</strain>
    </source>
</reference>
<evidence type="ECO:0000313" key="7">
    <source>
        <dbReference type="Proteomes" id="UP000504638"/>
    </source>
</evidence>
<evidence type="ECO:0000313" key="6">
    <source>
        <dbReference type="EMBL" id="KAF1808251.1"/>
    </source>
</evidence>
<name>A0A6G1FRE2_9PEZI</name>
<dbReference type="SUPFAM" id="SSF56399">
    <property type="entry name" value="ADP-ribosylation"/>
    <property type="match status" value="1"/>
</dbReference>
<gene>
    <name evidence="6 8" type="ORF">P152DRAFT_228311</name>
</gene>
<dbReference type="RefSeq" id="XP_033529882.1">
    <property type="nucleotide sequence ID" value="XM_033674539.1"/>
</dbReference>
<dbReference type="Gene3D" id="3.90.228.10">
    <property type="match status" value="1"/>
</dbReference>
<dbReference type="GeneID" id="54415109"/>
<organism evidence="6">
    <name type="scientific">Eremomyces bilateralis CBS 781.70</name>
    <dbReference type="NCBI Taxonomy" id="1392243"/>
    <lineage>
        <taxon>Eukaryota</taxon>
        <taxon>Fungi</taxon>
        <taxon>Dikarya</taxon>
        <taxon>Ascomycota</taxon>
        <taxon>Pezizomycotina</taxon>
        <taxon>Dothideomycetes</taxon>
        <taxon>Dothideomycetes incertae sedis</taxon>
        <taxon>Eremomycetales</taxon>
        <taxon>Eremomycetaceae</taxon>
        <taxon>Eremomyces</taxon>
    </lineage>
</organism>
<dbReference type="Pfam" id="PF00644">
    <property type="entry name" value="PARP"/>
    <property type="match status" value="1"/>
</dbReference>
<proteinExistence type="predicted"/>
<keyword evidence="2" id="KW-0808">Transferase</keyword>
<accession>A0A6G1FRE2</accession>
<keyword evidence="3" id="KW-0548">Nucleotidyltransferase</keyword>
<dbReference type="PANTHER" id="PTHR21328">
    <property type="entry name" value="POLY ADP-RIBOSE POLYMERASE FAMILY, MEMBER PARP"/>
    <property type="match status" value="1"/>
</dbReference>
<evidence type="ECO:0000313" key="8">
    <source>
        <dbReference type="RefSeq" id="XP_033529882.1"/>
    </source>
</evidence>
<dbReference type="Proteomes" id="UP000504638">
    <property type="component" value="Unplaced"/>
</dbReference>
<keyword evidence="4" id="KW-0520">NAD</keyword>
<dbReference type="GO" id="GO:0003950">
    <property type="term" value="F:NAD+ poly-ADP-ribosyltransferase activity"/>
    <property type="evidence" value="ECO:0007669"/>
    <property type="project" value="InterPro"/>
</dbReference>